<keyword evidence="6 7" id="KW-0539">Nucleus</keyword>
<evidence type="ECO:0000256" key="4">
    <source>
        <dbReference type="ARBA" id="ARBA00022741"/>
    </source>
</evidence>
<dbReference type="PANTHER" id="PTHR11089:SF9">
    <property type="entry name" value="NUCLEOLAR GTP-BINDING PROTEIN 2"/>
    <property type="match status" value="1"/>
</dbReference>
<evidence type="ECO:0000256" key="7">
    <source>
        <dbReference type="RuleBase" id="RU364023"/>
    </source>
</evidence>
<evidence type="ECO:0000259" key="9">
    <source>
        <dbReference type="PROSITE" id="PS51721"/>
    </source>
</evidence>
<keyword evidence="5 7" id="KW-0342">GTP-binding</keyword>
<dbReference type="PANTHER" id="PTHR11089">
    <property type="entry name" value="GTP-BINDING PROTEIN-RELATED"/>
    <property type="match status" value="1"/>
</dbReference>
<protein>
    <recommendedName>
        <fullName evidence="3 7">Nucleolar GTP-binding protein 2</fullName>
    </recommendedName>
</protein>
<gene>
    <name evidence="11" type="ORF">BB561_006447</name>
    <name evidence="10" type="ORF">BB561_006796</name>
</gene>
<dbReference type="InterPro" id="IPR050755">
    <property type="entry name" value="TRAFAC_YlqF/YawG_RiboMat"/>
</dbReference>
<dbReference type="InterPro" id="IPR023179">
    <property type="entry name" value="GTP-bd_ortho_bundle_sf"/>
</dbReference>
<dbReference type="SUPFAM" id="SSF52540">
    <property type="entry name" value="P-loop containing nucleoside triphosphate hydrolases"/>
    <property type="match status" value="1"/>
</dbReference>
<comment type="subcellular location">
    <subcellularLocation>
        <location evidence="2 7">Nucleus</location>
        <location evidence="2 7">Nucleolus</location>
    </subcellularLocation>
</comment>
<keyword evidence="4 7" id="KW-0547">Nucleotide-binding</keyword>
<feature type="compositionally biased region" description="Basic and acidic residues" evidence="8">
    <location>
        <begin position="694"/>
        <end position="703"/>
    </location>
</feature>
<dbReference type="EMBL" id="MBFR01000545">
    <property type="protein sequence ID" value="PVU87119.1"/>
    <property type="molecule type" value="Genomic_DNA"/>
</dbReference>
<feature type="compositionally biased region" description="Basic and acidic residues" evidence="8">
    <location>
        <begin position="608"/>
        <end position="618"/>
    </location>
</feature>
<dbReference type="FunFam" id="3.40.50.300:FF:000559">
    <property type="entry name" value="Nuclear/nucleolar GTPase 2"/>
    <property type="match status" value="1"/>
</dbReference>
<dbReference type="GO" id="GO:0005730">
    <property type="term" value="C:nucleolus"/>
    <property type="evidence" value="ECO:0007669"/>
    <property type="project" value="UniProtKB-SubCell"/>
</dbReference>
<feature type="compositionally biased region" description="Basic residues" evidence="8">
    <location>
        <begin position="547"/>
        <end position="556"/>
    </location>
</feature>
<comment type="similarity">
    <text evidence="7">Belongs to the TRAFAC class YlqF/YawG GTPase family. NOG2 subfamily.</text>
</comment>
<organism evidence="11 12">
    <name type="scientific">Smittium simulii</name>
    <dbReference type="NCBI Taxonomy" id="133385"/>
    <lineage>
        <taxon>Eukaryota</taxon>
        <taxon>Fungi</taxon>
        <taxon>Fungi incertae sedis</taxon>
        <taxon>Zoopagomycota</taxon>
        <taxon>Kickxellomycotina</taxon>
        <taxon>Harpellomycetes</taxon>
        <taxon>Harpellales</taxon>
        <taxon>Legeriomycetaceae</taxon>
        <taxon>Smittium</taxon>
    </lineage>
</organism>
<evidence type="ECO:0000313" key="12">
    <source>
        <dbReference type="Proteomes" id="UP000245383"/>
    </source>
</evidence>
<reference evidence="11 12" key="1">
    <citation type="journal article" date="2018" name="MBio">
        <title>Comparative Genomics Reveals the Core Gene Toolbox for the Fungus-Insect Symbiosis.</title>
        <authorList>
            <person name="Wang Y."/>
            <person name="Stata M."/>
            <person name="Wang W."/>
            <person name="Stajich J.E."/>
            <person name="White M.M."/>
            <person name="Moncalvo J.M."/>
        </authorList>
    </citation>
    <scope>NUCLEOTIDE SEQUENCE [LARGE SCALE GENOMIC DNA]</scope>
    <source>
        <strain evidence="11 12">SWE-8-4</strain>
    </source>
</reference>
<feature type="region of interest" description="Disordered" evidence="8">
    <location>
        <begin position="529"/>
        <end position="564"/>
    </location>
</feature>
<evidence type="ECO:0000313" key="11">
    <source>
        <dbReference type="EMBL" id="PVU87119.1"/>
    </source>
</evidence>
<dbReference type="InterPro" id="IPR030378">
    <property type="entry name" value="G_CP_dom"/>
</dbReference>
<evidence type="ECO:0000256" key="1">
    <source>
        <dbReference type="ARBA" id="ARBA00003892"/>
    </source>
</evidence>
<dbReference type="PROSITE" id="PS51721">
    <property type="entry name" value="G_CP"/>
    <property type="match status" value="1"/>
</dbReference>
<dbReference type="STRING" id="133385.A0A2T9Y444"/>
<dbReference type="Pfam" id="PF08153">
    <property type="entry name" value="NGP1NT"/>
    <property type="match status" value="1"/>
</dbReference>
<dbReference type="Pfam" id="PF01926">
    <property type="entry name" value="MMR_HSR1"/>
    <property type="match status" value="1"/>
</dbReference>
<name>A0A2T9Y444_9FUNG</name>
<dbReference type="AlphaFoldDB" id="A0A2T9Y444"/>
<dbReference type="InterPro" id="IPR012971">
    <property type="entry name" value="NOG2_N_dom"/>
</dbReference>
<dbReference type="CDD" id="cd01858">
    <property type="entry name" value="NGP_1"/>
    <property type="match status" value="1"/>
</dbReference>
<feature type="compositionally biased region" description="Polar residues" evidence="8">
    <location>
        <begin position="655"/>
        <end position="690"/>
    </location>
</feature>
<keyword evidence="12" id="KW-1185">Reference proteome</keyword>
<comment type="function">
    <text evidence="1 7">GTPase that associates with pre-60S ribosomal subunits in the nucleolus and is required for their nuclear export and maturation.</text>
</comment>
<dbReference type="Gene3D" id="1.10.1580.10">
    <property type="match status" value="1"/>
</dbReference>
<evidence type="ECO:0000313" key="10">
    <source>
        <dbReference type="EMBL" id="PVU86166.1"/>
    </source>
</evidence>
<feature type="domain" description="CP-type G" evidence="9">
    <location>
        <begin position="222"/>
        <end position="383"/>
    </location>
</feature>
<dbReference type="InterPro" id="IPR024929">
    <property type="entry name" value="GNL2_CP_dom"/>
</dbReference>
<evidence type="ECO:0000256" key="6">
    <source>
        <dbReference type="ARBA" id="ARBA00023242"/>
    </source>
</evidence>
<feature type="compositionally biased region" description="Low complexity" evidence="8">
    <location>
        <begin position="637"/>
        <end position="647"/>
    </location>
</feature>
<dbReference type="GO" id="GO:0005525">
    <property type="term" value="F:GTP binding"/>
    <property type="evidence" value="ECO:0007669"/>
    <property type="project" value="UniProtKB-KW"/>
</dbReference>
<comment type="caution">
    <text evidence="11">The sequence shown here is derived from an EMBL/GenBank/DDBJ whole genome shotgun (WGS) entry which is preliminary data.</text>
</comment>
<accession>A0A2T9Y444</accession>
<dbReference type="InterPro" id="IPR006073">
    <property type="entry name" value="GTP-bd"/>
</dbReference>
<dbReference type="Gene3D" id="3.40.50.300">
    <property type="entry name" value="P-loop containing nucleotide triphosphate hydrolases"/>
    <property type="match status" value="1"/>
</dbReference>
<dbReference type="OrthoDB" id="444945at2759"/>
<dbReference type="Proteomes" id="UP000245383">
    <property type="component" value="Unassembled WGS sequence"/>
</dbReference>
<proteinExistence type="inferred from homology"/>
<evidence type="ECO:0000256" key="3">
    <source>
        <dbReference type="ARBA" id="ARBA00022127"/>
    </source>
</evidence>
<dbReference type="InterPro" id="IPR027417">
    <property type="entry name" value="P-loop_NTPase"/>
</dbReference>
<evidence type="ECO:0000256" key="5">
    <source>
        <dbReference type="ARBA" id="ARBA00023134"/>
    </source>
</evidence>
<dbReference type="EMBL" id="MBFR01000715">
    <property type="protein sequence ID" value="PVU86166.1"/>
    <property type="molecule type" value="Genomic_DNA"/>
</dbReference>
<evidence type="ECO:0000256" key="2">
    <source>
        <dbReference type="ARBA" id="ARBA00004604"/>
    </source>
</evidence>
<feature type="compositionally biased region" description="Basic residues" evidence="8">
    <location>
        <begin position="738"/>
        <end position="751"/>
    </location>
</feature>
<dbReference type="PRINTS" id="PR00326">
    <property type="entry name" value="GTP1OBG"/>
</dbReference>
<feature type="compositionally biased region" description="Acidic residues" evidence="8">
    <location>
        <begin position="619"/>
        <end position="636"/>
    </location>
</feature>
<sequence length="751" mass="84336">MGKTIAKGTGLGNQRLKGENFYHDRKKVAYLNMLKTGKPIRNKHGKIVKAAAFQSSEAPIARVLPNRKWFGNTRVIGQQALSEFREKLSSKINDPYQVLLRANKLPMSLLTTKATKNNRVDFSQNSANPNNSDYVAGKDNDQVIFNRPKILETSSFNCTFGPKSTRKKPTISHESLSQLADNATQNIDDYQPEKDTNLVVDRDYVDQVKDWYFGAGTSKRIWNELYKVIDSSDVVIHVLDARDPIGTRCLHIENYLKKEAPHKHLIYVLNKVDLVPNWVTSRWVKILSRDRPTIAFHASVNNSFGKGTLIQLLRQFSKLHSDKKQISVGFIGYPNTGKSSIINTLRKKKVCTVAPIPGETKVWQYITLMRRIYLIDCPGIVQSSNTDTQSDIVLKGSIRTNLLQNPSDYVEDILSKRVKPEYIVKTYNIENWSDHEDFLTMLAKATGKLGKGGEPDMHVVSIMVINDFFRGKLPHFVEPPRIDKSQDNEDSENESKNVELNVVQEFNKIPMALEYYENDLQNNSELVEESGVTAGEELTSEEVPKTKSNKRTRSQKSAHTEGSLDIDQVKQVVDSYKKEVKISEAENEHNWDDIFSNLVGETVDSIPEDPRTFEKNIDDDSAQADSELDSDFETNDNDSSNAAKNSSVPTKKIKTSANAAKNSSVPTKKSNAGKSTTAADISGETKSTPGTKAVNDRKAERLTTNKAKAKNFYSVTNVKNKNKSNKQSKPVDPDTAVKKLRKPGSWKVNSK</sequence>
<evidence type="ECO:0000256" key="8">
    <source>
        <dbReference type="SAM" id="MobiDB-lite"/>
    </source>
</evidence>
<feature type="region of interest" description="Disordered" evidence="8">
    <location>
        <begin position="605"/>
        <end position="751"/>
    </location>
</feature>